<comment type="similarity">
    <text evidence="5 6">Belongs to the FtsA/MreB family.</text>
</comment>
<dbReference type="PATRIC" id="fig|1618761.3.peg.488"/>
<comment type="subcellular location">
    <subcellularLocation>
        <location evidence="6">Cytoplasm</location>
    </subcellularLocation>
    <text evidence="6">Membrane-associated.</text>
</comment>
<evidence type="ECO:0000313" key="8">
    <source>
        <dbReference type="Proteomes" id="UP000034952"/>
    </source>
</evidence>
<protein>
    <recommendedName>
        <fullName evidence="6">Cell shape-determining protein MreB</fullName>
    </recommendedName>
</protein>
<keyword evidence="1 6" id="KW-0963">Cytoplasm</keyword>
<dbReference type="NCBIfam" id="NF010539">
    <property type="entry name" value="PRK13927.1"/>
    <property type="match status" value="1"/>
</dbReference>
<keyword evidence="3 6" id="KW-0067">ATP-binding</keyword>
<evidence type="ECO:0000256" key="3">
    <source>
        <dbReference type="ARBA" id="ARBA00022840"/>
    </source>
</evidence>
<dbReference type="Pfam" id="PF06723">
    <property type="entry name" value="MreB_Mbl"/>
    <property type="match status" value="1"/>
</dbReference>
<dbReference type="Gene3D" id="3.30.420.40">
    <property type="match status" value="3"/>
</dbReference>
<proteinExistence type="inferred from homology"/>
<dbReference type="InterPro" id="IPR043129">
    <property type="entry name" value="ATPase_NBD"/>
</dbReference>
<organism evidence="7 8">
    <name type="scientific">Candidatus Nomurabacteria bacterium GW2011_GWE1_35_16</name>
    <dbReference type="NCBI Taxonomy" id="1618761"/>
    <lineage>
        <taxon>Bacteria</taxon>
        <taxon>Candidatus Nomuraibacteriota</taxon>
    </lineage>
</organism>
<dbReference type="Proteomes" id="UP000034952">
    <property type="component" value="Unassembled WGS sequence"/>
</dbReference>
<evidence type="ECO:0000256" key="4">
    <source>
        <dbReference type="ARBA" id="ARBA00022960"/>
    </source>
</evidence>
<gene>
    <name evidence="6" type="primary">mreB</name>
    <name evidence="7" type="ORF">UR64_C0009G0032</name>
</gene>
<comment type="caution">
    <text evidence="7">The sequence shown here is derived from an EMBL/GenBank/DDBJ whole genome shotgun (WGS) entry which is preliminary data.</text>
</comment>
<dbReference type="GO" id="GO:0000902">
    <property type="term" value="P:cell morphogenesis"/>
    <property type="evidence" value="ECO:0007669"/>
    <property type="project" value="InterPro"/>
</dbReference>
<reference evidence="7 8" key="1">
    <citation type="journal article" date="2015" name="Nature">
        <title>rRNA introns, odd ribosomes, and small enigmatic genomes across a large radiation of phyla.</title>
        <authorList>
            <person name="Brown C.T."/>
            <person name="Hug L.A."/>
            <person name="Thomas B.C."/>
            <person name="Sharon I."/>
            <person name="Castelle C.J."/>
            <person name="Singh A."/>
            <person name="Wilkins M.J."/>
            <person name="Williams K.H."/>
            <person name="Banfield J.F."/>
        </authorList>
    </citation>
    <scope>NUCLEOTIDE SEQUENCE [LARGE SCALE GENOMIC DNA]</scope>
</reference>
<feature type="binding site" evidence="6">
    <location>
        <begin position="157"/>
        <end position="159"/>
    </location>
    <ligand>
        <name>ATP</name>
        <dbReference type="ChEBI" id="CHEBI:30616"/>
    </ligand>
</feature>
<feature type="binding site" evidence="6">
    <location>
        <begin position="12"/>
        <end position="14"/>
    </location>
    <ligand>
        <name>ATP</name>
        <dbReference type="ChEBI" id="CHEBI:30616"/>
    </ligand>
</feature>
<comment type="subunit">
    <text evidence="6">Forms polymers.</text>
</comment>
<dbReference type="GO" id="GO:0005524">
    <property type="term" value="F:ATP binding"/>
    <property type="evidence" value="ECO:0007669"/>
    <property type="project" value="UniProtKB-KW"/>
</dbReference>
<feature type="binding site" evidence="6">
    <location>
        <begin position="284"/>
        <end position="287"/>
    </location>
    <ligand>
        <name>ATP</name>
        <dbReference type="ChEBI" id="CHEBI:30616"/>
    </ligand>
</feature>
<dbReference type="HAMAP" id="MF_02207">
    <property type="entry name" value="MreB"/>
    <property type="match status" value="1"/>
</dbReference>
<evidence type="ECO:0000256" key="5">
    <source>
        <dbReference type="ARBA" id="ARBA00023458"/>
    </source>
</evidence>
<keyword evidence="4 6" id="KW-0133">Cell shape</keyword>
<sequence>MFSNDIGIDLGTANTLVYLKGHGIVINEPSVVVVNQKTGQIVAVGAEAKQMLGRTPGHVRAIRPIVDGVISDFEVTEEMLSYLINKAEKISKKFIRPRVVLGVPTGITNVEIRAVEDAARSAGAREVYIIEEPMSAAIGIRLPVKEAVGSVIVDIGGGTTDVAVISLSGVVRSKNLKIAGDLLNLNIINYMKDEFKLLIGERTAEGVKIAIGSAIEGDSMEAEVRGRDLVTGLPRQVIVTDSDIREAILPSIMSLVDGVKEVLETTPPEILSDIMHRGLVLSGGGALIRGLDVLLRKTLKIPIYIAEDPLTAVARGTGVVLDDFDSYQEVLLNTDDSSVPR</sequence>
<evidence type="ECO:0000256" key="1">
    <source>
        <dbReference type="ARBA" id="ARBA00022490"/>
    </source>
</evidence>
<feature type="binding site" evidence="6">
    <location>
        <begin position="205"/>
        <end position="208"/>
    </location>
    <ligand>
        <name>ATP</name>
        <dbReference type="ChEBI" id="CHEBI:30616"/>
    </ligand>
</feature>
<evidence type="ECO:0000256" key="2">
    <source>
        <dbReference type="ARBA" id="ARBA00022741"/>
    </source>
</evidence>
<dbReference type="SUPFAM" id="SSF53067">
    <property type="entry name" value="Actin-like ATPase domain"/>
    <property type="match status" value="2"/>
</dbReference>
<dbReference type="PRINTS" id="PR01652">
    <property type="entry name" value="SHAPEPROTEIN"/>
</dbReference>
<comment type="function">
    <text evidence="6">Forms membrane-associated dynamic filaments that are essential for cell shape determination. Acts by regulating cell wall synthesis and cell elongation, and thus cell shape. A feedback loop between cell geometry and MreB localization may maintain elongated cell shape by targeting cell wall growth to regions of negative cell wall curvature.</text>
</comment>
<dbReference type="NCBIfam" id="TIGR00904">
    <property type="entry name" value="mreB"/>
    <property type="match status" value="1"/>
</dbReference>
<dbReference type="AlphaFoldDB" id="A0A0G0BAE4"/>
<dbReference type="InterPro" id="IPR004753">
    <property type="entry name" value="MreB"/>
</dbReference>
<name>A0A0G0BAE4_9BACT</name>
<dbReference type="GO" id="GO:0005737">
    <property type="term" value="C:cytoplasm"/>
    <property type="evidence" value="ECO:0007669"/>
    <property type="project" value="UniProtKB-SubCell"/>
</dbReference>
<evidence type="ECO:0000256" key="6">
    <source>
        <dbReference type="HAMAP-Rule" id="MF_02207"/>
    </source>
</evidence>
<dbReference type="PANTHER" id="PTHR42749:SF1">
    <property type="entry name" value="CELL SHAPE-DETERMINING PROTEIN MREB"/>
    <property type="match status" value="1"/>
</dbReference>
<dbReference type="GO" id="GO:0008360">
    <property type="term" value="P:regulation of cell shape"/>
    <property type="evidence" value="ECO:0007669"/>
    <property type="project" value="UniProtKB-UniRule"/>
</dbReference>
<dbReference type="PANTHER" id="PTHR42749">
    <property type="entry name" value="CELL SHAPE-DETERMINING PROTEIN MREB"/>
    <property type="match status" value="1"/>
</dbReference>
<dbReference type="InterPro" id="IPR056546">
    <property type="entry name" value="MreB_MamK-like"/>
</dbReference>
<dbReference type="CDD" id="cd10225">
    <property type="entry name" value="ASKHA_NBD_MreB-like"/>
    <property type="match status" value="1"/>
</dbReference>
<evidence type="ECO:0000313" key="7">
    <source>
        <dbReference type="EMBL" id="KKP66329.1"/>
    </source>
</evidence>
<dbReference type="EMBL" id="LBPY01000009">
    <property type="protein sequence ID" value="KKP66329.1"/>
    <property type="molecule type" value="Genomic_DNA"/>
</dbReference>
<keyword evidence="2 6" id="KW-0547">Nucleotide-binding</keyword>
<accession>A0A0G0BAE4</accession>